<geneLocation type="plasmid" evidence="1 2">
    <name>pGOX4</name>
</geneLocation>
<name>Q5HXG1_GLUOX</name>
<evidence type="ECO:0008006" key="3">
    <source>
        <dbReference type="Google" id="ProtNLM"/>
    </source>
</evidence>
<reference evidence="1 2" key="1">
    <citation type="journal article" date="2005" name="Nat. Biotechnol.">
        <title>Complete genome sequence of the acetic acid bacterium Gluconobacter oxydans.</title>
        <authorList>
            <person name="Prust C."/>
            <person name="Hoffmeister M."/>
            <person name="Liesegang H."/>
            <person name="Wiezer A."/>
            <person name="Fricke W.F."/>
            <person name="Ehrenreich A."/>
            <person name="Gottschalk G."/>
            <person name="Deppenmeier U."/>
        </authorList>
    </citation>
    <scope>NUCLEOTIDE SEQUENCE [LARGE SCALE GENOMIC DNA]</scope>
    <source>
        <strain evidence="2">621H</strain>
        <plasmid evidence="2">Plasmid pGOX4</plasmid>
    </source>
</reference>
<keyword evidence="1" id="KW-0614">Plasmid</keyword>
<organism evidence="1 2">
    <name type="scientific">Gluconobacter oxydans (strain 621H)</name>
    <name type="common">Gluconobacter suboxydans</name>
    <dbReference type="NCBI Taxonomy" id="290633"/>
    <lineage>
        <taxon>Bacteria</taxon>
        <taxon>Pseudomonadati</taxon>
        <taxon>Pseudomonadota</taxon>
        <taxon>Alphaproteobacteria</taxon>
        <taxon>Acetobacterales</taxon>
        <taxon>Acetobacteraceae</taxon>
        <taxon>Gluconobacter</taxon>
    </lineage>
</organism>
<keyword evidence="2" id="KW-1185">Reference proteome</keyword>
<evidence type="ECO:0000313" key="1">
    <source>
        <dbReference type="EMBL" id="AAW59794.1"/>
    </source>
</evidence>
<proteinExistence type="predicted"/>
<gene>
    <name evidence="1" type="ordered locus">GOX2730</name>
</gene>
<protein>
    <recommendedName>
        <fullName evidence="3">Transposase</fullName>
    </recommendedName>
</protein>
<dbReference type="AlphaFoldDB" id="Q5HXG1"/>
<dbReference type="EMBL" id="CP000007">
    <property type="protein sequence ID" value="AAW59794.1"/>
    <property type="molecule type" value="Genomic_DNA"/>
</dbReference>
<accession>Q5HXG1</accession>
<dbReference type="KEGG" id="gox:GOX2730"/>
<dbReference type="Proteomes" id="UP000006375">
    <property type="component" value="Plasmid pGOX4"/>
</dbReference>
<evidence type="ECO:0000313" key="2">
    <source>
        <dbReference type="Proteomes" id="UP000006375"/>
    </source>
</evidence>
<sequence>MALPAPNPRAMLADRGYDSDGFRQDLLIHGILPVIPSRKGRSVPQSLNQKAV</sequence>
<dbReference type="HOGENOM" id="CLU_3080359_0_0_5"/>